<dbReference type="GeneID" id="54477135"/>
<dbReference type="Gene3D" id="3.40.309.10">
    <property type="entry name" value="Aldehyde Dehydrogenase, Chain A, domain 2"/>
    <property type="match status" value="1"/>
</dbReference>
<dbReference type="Proteomes" id="UP000799767">
    <property type="component" value="Unassembled WGS sequence"/>
</dbReference>
<dbReference type="InterPro" id="IPR016161">
    <property type="entry name" value="Ald_DH/histidinol_DH"/>
</dbReference>
<dbReference type="EMBL" id="MU001637">
    <property type="protein sequence ID" value="KAF2482187.1"/>
    <property type="molecule type" value="Genomic_DNA"/>
</dbReference>
<dbReference type="Pfam" id="PF00171">
    <property type="entry name" value="Aldedh"/>
    <property type="match status" value="1"/>
</dbReference>
<comment type="similarity">
    <text evidence="1 6">Belongs to the aldehyde dehydrogenase family.</text>
</comment>
<dbReference type="GO" id="GO:0004029">
    <property type="term" value="F:aldehyde dehydrogenase (NAD+) activity"/>
    <property type="evidence" value="ECO:0007669"/>
    <property type="project" value="UniProtKB-EC"/>
</dbReference>
<comment type="catalytic activity">
    <reaction evidence="4">
        <text>an aldehyde + NAD(+) + H2O = a carboxylate + NADH + 2 H(+)</text>
        <dbReference type="Rhea" id="RHEA:16185"/>
        <dbReference type="ChEBI" id="CHEBI:15377"/>
        <dbReference type="ChEBI" id="CHEBI:15378"/>
        <dbReference type="ChEBI" id="CHEBI:17478"/>
        <dbReference type="ChEBI" id="CHEBI:29067"/>
        <dbReference type="ChEBI" id="CHEBI:57540"/>
        <dbReference type="ChEBI" id="CHEBI:57945"/>
        <dbReference type="EC" id="1.2.1.3"/>
    </reaction>
</comment>
<dbReference type="FunFam" id="3.40.605.10:FF:000007">
    <property type="entry name" value="NAD/NADP-dependent betaine aldehyde dehydrogenase"/>
    <property type="match status" value="1"/>
</dbReference>
<dbReference type="InterPro" id="IPR015590">
    <property type="entry name" value="Aldehyde_DH_dom"/>
</dbReference>
<dbReference type="PROSITE" id="PS00687">
    <property type="entry name" value="ALDEHYDE_DEHYDR_GLU"/>
    <property type="match status" value="1"/>
</dbReference>
<dbReference type="FunFam" id="3.40.309.10:FF:000012">
    <property type="entry name" value="Betaine aldehyde dehydrogenase"/>
    <property type="match status" value="1"/>
</dbReference>
<gene>
    <name evidence="8" type="ORF">BDY17DRAFT_317745</name>
</gene>
<keyword evidence="2 6" id="KW-0560">Oxidoreductase</keyword>
<name>A0A6A6PSI6_9PEZI</name>
<evidence type="ECO:0000313" key="9">
    <source>
        <dbReference type="Proteomes" id="UP000799767"/>
    </source>
</evidence>
<dbReference type="Gene3D" id="3.40.605.10">
    <property type="entry name" value="Aldehyde Dehydrogenase, Chain A, domain 1"/>
    <property type="match status" value="1"/>
</dbReference>
<evidence type="ECO:0000256" key="5">
    <source>
        <dbReference type="PROSITE-ProRule" id="PRU10007"/>
    </source>
</evidence>
<reference evidence="8" key="1">
    <citation type="journal article" date="2020" name="Stud. Mycol.">
        <title>101 Dothideomycetes genomes: a test case for predicting lifestyles and emergence of pathogens.</title>
        <authorList>
            <person name="Haridas S."/>
            <person name="Albert R."/>
            <person name="Binder M."/>
            <person name="Bloem J."/>
            <person name="Labutti K."/>
            <person name="Salamov A."/>
            <person name="Andreopoulos B."/>
            <person name="Baker S."/>
            <person name="Barry K."/>
            <person name="Bills G."/>
            <person name="Bluhm B."/>
            <person name="Cannon C."/>
            <person name="Castanera R."/>
            <person name="Culley D."/>
            <person name="Daum C."/>
            <person name="Ezra D."/>
            <person name="Gonzalez J."/>
            <person name="Henrissat B."/>
            <person name="Kuo A."/>
            <person name="Liang C."/>
            <person name="Lipzen A."/>
            <person name="Lutzoni F."/>
            <person name="Magnuson J."/>
            <person name="Mondo S."/>
            <person name="Nolan M."/>
            <person name="Ohm R."/>
            <person name="Pangilinan J."/>
            <person name="Park H.-J."/>
            <person name="Ramirez L."/>
            <person name="Alfaro M."/>
            <person name="Sun H."/>
            <person name="Tritt A."/>
            <person name="Yoshinaga Y."/>
            <person name="Zwiers L.-H."/>
            <person name="Turgeon B."/>
            <person name="Goodwin S."/>
            <person name="Spatafora J."/>
            <person name="Crous P."/>
            <person name="Grigoriev I."/>
        </authorList>
    </citation>
    <scope>NUCLEOTIDE SEQUENCE</scope>
    <source>
        <strain evidence="8">CBS 113389</strain>
    </source>
</reference>
<evidence type="ECO:0000256" key="3">
    <source>
        <dbReference type="ARBA" id="ARBA00024226"/>
    </source>
</evidence>
<dbReference type="InterPro" id="IPR016163">
    <property type="entry name" value="Ald_DH_C"/>
</dbReference>
<evidence type="ECO:0000256" key="4">
    <source>
        <dbReference type="ARBA" id="ARBA00049194"/>
    </source>
</evidence>
<dbReference type="PANTHER" id="PTHR11699">
    <property type="entry name" value="ALDEHYDE DEHYDROGENASE-RELATED"/>
    <property type="match status" value="1"/>
</dbReference>
<evidence type="ECO:0000313" key="8">
    <source>
        <dbReference type="EMBL" id="KAF2482187.1"/>
    </source>
</evidence>
<dbReference type="InterPro" id="IPR016162">
    <property type="entry name" value="Ald_DH_N"/>
</dbReference>
<evidence type="ECO:0000256" key="1">
    <source>
        <dbReference type="ARBA" id="ARBA00009986"/>
    </source>
</evidence>
<dbReference type="GO" id="GO:0046394">
    <property type="term" value="P:carboxylic acid biosynthetic process"/>
    <property type="evidence" value="ECO:0007669"/>
    <property type="project" value="UniProtKB-ARBA"/>
</dbReference>
<proteinExistence type="inferred from homology"/>
<feature type="domain" description="Aldehyde dehydrogenase" evidence="7">
    <location>
        <begin position="15"/>
        <end position="477"/>
    </location>
</feature>
<dbReference type="OrthoDB" id="310895at2759"/>
<protein>
    <recommendedName>
        <fullName evidence="3">aldehyde dehydrogenase (NAD(+))</fullName>
        <ecNumber evidence="3">1.2.1.3</ecNumber>
    </recommendedName>
</protein>
<dbReference type="InterPro" id="IPR029510">
    <property type="entry name" value="Ald_DH_CS_GLU"/>
</dbReference>
<feature type="active site" evidence="5">
    <location>
        <position position="251"/>
    </location>
</feature>
<dbReference type="FunFam" id="3.40.605.10:FF:000026">
    <property type="entry name" value="Aldehyde dehydrogenase, putative"/>
    <property type="match status" value="1"/>
</dbReference>
<evidence type="ECO:0000259" key="7">
    <source>
        <dbReference type="Pfam" id="PF00171"/>
    </source>
</evidence>
<keyword evidence="9" id="KW-1185">Reference proteome</keyword>
<dbReference type="SUPFAM" id="SSF53720">
    <property type="entry name" value="ALDH-like"/>
    <property type="match status" value="1"/>
</dbReference>
<evidence type="ECO:0000256" key="6">
    <source>
        <dbReference type="RuleBase" id="RU003345"/>
    </source>
</evidence>
<organism evidence="8 9">
    <name type="scientific">Neohortaea acidophila</name>
    <dbReference type="NCBI Taxonomy" id="245834"/>
    <lineage>
        <taxon>Eukaryota</taxon>
        <taxon>Fungi</taxon>
        <taxon>Dikarya</taxon>
        <taxon>Ascomycota</taxon>
        <taxon>Pezizomycotina</taxon>
        <taxon>Dothideomycetes</taxon>
        <taxon>Dothideomycetidae</taxon>
        <taxon>Mycosphaerellales</taxon>
        <taxon>Teratosphaeriaceae</taxon>
        <taxon>Neohortaea</taxon>
    </lineage>
</organism>
<dbReference type="AlphaFoldDB" id="A0A6A6PSI6"/>
<dbReference type="RefSeq" id="XP_033588757.1">
    <property type="nucleotide sequence ID" value="XM_033736133.1"/>
</dbReference>
<dbReference type="EC" id="1.2.1.3" evidence="3"/>
<evidence type="ECO:0000256" key="2">
    <source>
        <dbReference type="ARBA" id="ARBA00023002"/>
    </source>
</evidence>
<sequence>MSSLYETRLFINNEFVDAKSGEFLTVYNPHTDELVSDKIHAAGEADVDAAVSAAQKAFKKWGQSDPSERAALMLKFAALMREHAAEIAKLETTTMGSAIGTQTMGYNVGADLFTYYAGMADKIHGETSYPSSAGKYKITQREPIGVCSGIGAWNVSAVLFAWKAAPALATGNTFIYKPSEKAPLGSLALAKLVQQVFPPGVINIINGAGKTGQLLASHMQIRQIAFTGSTATGRKIQEHAAKSNLKRVSLELGGKSPSLIFDDANIEVAVAKSMEGILANTGQICAMASRVFVQESIADKFIDTLKSAFEGASSSGIIGDPMNESTQIGPLADKTQFKRVMEYIEGGKKDGQLVTGGVRKGEKGLFVEPTIFRNTPSTARIVQEEVFGPVVTVQTFKTEEEAIEMANDTIFGLSACVYTNNIARALRVTRQIEAGTIAVNDWYFPGVDTPFGGVKQSGYGREGGLEGLNDYLQTKTIQIK</sequence>
<accession>A0A6A6PSI6</accession>